<gene>
    <name evidence="1" type="ORF">GMBLW1_24440</name>
</gene>
<dbReference type="EMBL" id="LR586016">
    <property type="protein sequence ID" value="VIP01516.1"/>
    <property type="molecule type" value="Genomic_DNA"/>
</dbReference>
<keyword evidence="2" id="KW-1185">Reference proteome</keyword>
<name>A0A6C2YJC6_9BACT</name>
<sequence length="195" mass="21686">MGKRPPFVPCVFLPYRLRDQAPKNATVYDVSSYADHPYCTLSPFWPHGGIPVPGMPGTTSDSVEGIWQGLKLIDGKIAPRFFAGQGHKRGGIPRGHQFGDKLLKIVDAREKIYRVAYEWMLDHRAMPELIAQFIQRAFDGVPQYFHDVSNNGRIGDPDEGWAHAAVLVAFLNRRCQQLADALSQTNPDASADAPD</sequence>
<dbReference type="RefSeq" id="WP_162656712.1">
    <property type="nucleotide sequence ID" value="NZ_LR593887.1"/>
</dbReference>
<evidence type="ECO:0000313" key="2">
    <source>
        <dbReference type="Proteomes" id="UP000464378"/>
    </source>
</evidence>
<dbReference type="EMBL" id="LR593887">
    <property type="protein sequence ID" value="VTR98640.1"/>
    <property type="molecule type" value="Genomic_DNA"/>
</dbReference>
<proteinExistence type="predicted"/>
<dbReference type="KEGG" id="tim:GMBLW1_24440"/>
<accession>A0A6C2YJC6</accession>
<dbReference type="AlphaFoldDB" id="A0A6C2YJC6"/>
<dbReference type="InParanoid" id="A0A6C2YJC6"/>
<reference evidence="1" key="1">
    <citation type="submission" date="2019-04" db="EMBL/GenBank/DDBJ databases">
        <authorList>
            <consortium name="Science for Life Laboratories"/>
        </authorList>
    </citation>
    <scope>NUCLEOTIDE SEQUENCE</scope>
    <source>
        <strain evidence="1">MBLW1</strain>
    </source>
</reference>
<evidence type="ECO:0000313" key="1">
    <source>
        <dbReference type="EMBL" id="VIP01516.1"/>
    </source>
</evidence>
<dbReference type="InterPro" id="IPR054219">
    <property type="entry name" value="DUF6939"/>
</dbReference>
<protein>
    <submittedName>
        <fullName evidence="1">Uncharacterized protein</fullName>
    </submittedName>
</protein>
<organism evidence="1">
    <name type="scientific">Tuwongella immobilis</name>
    <dbReference type="NCBI Taxonomy" id="692036"/>
    <lineage>
        <taxon>Bacteria</taxon>
        <taxon>Pseudomonadati</taxon>
        <taxon>Planctomycetota</taxon>
        <taxon>Planctomycetia</taxon>
        <taxon>Gemmatales</taxon>
        <taxon>Gemmataceae</taxon>
        <taxon>Tuwongella</taxon>
    </lineage>
</organism>
<dbReference type="Proteomes" id="UP000464378">
    <property type="component" value="Chromosome"/>
</dbReference>
<dbReference type="Pfam" id="PF22075">
    <property type="entry name" value="DUF6939"/>
    <property type="match status" value="1"/>
</dbReference>